<sequence length="154" mass="17073">MLSAQLLTADAKRRRTSAAERLEDPGNGRGGIQTATRCRCSKLHAELVATLRRKAPRRNRTEALEFRFAGLAAGRASRDRGRVFHCWAPKEAAACYGNVVRVCRVGDDDDNDDNDHEDEDDNDDDRADGNRVKNFQGSSSLGDVDREGKQTENP</sequence>
<feature type="compositionally biased region" description="Acidic residues" evidence="1">
    <location>
        <begin position="107"/>
        <end position="126"/>
    </location>
</feature>
<accession>R9PKM9</accession>
<feature type="compositionally biased region" description="Basic and acidic residues" evidence="1">
    <location>
        <begin position="17"/>
        <end position="26"/>
    </location>
</feature>
<feature type="region of interest" description="Disordered" evidence="1">
    <location>
        <begin position="1"/>
        <end position="33"/>
    </location>
</feature>
<dbReference type="Proteomes" id="UP000014071">
    <property type="component" value="Unassembled WGS sequence"/>
</dbReference>
<gene>
    <name evidence="2" type="ORF">PHSY_006269</name>
</gene>
<dbReference type="EMBL" id="DF238821">
    <property type="protein sequence ID" value="GAC98675.1"/>
    <property type="molecule type" value="Genomic_DNA"/>
</dbReference>
<protein>
    <submittedName>
        <fullName evidence="2">Uncharacterized protein</fullName>
    </submittedName>
</protein>
<dbReference type="AlphaFoldDB" id="R9PKM9"/>
<keyword evidence="3" id="KW-1185">Reference proteome</keyword>
<name>R9PKM9_PSEHS</name>
<evidence type="ECO:0000313" key="2">
    <source>
        <dbReference type="EMBL" id="GAC98675.1"/>
    </source>
</evidence>
<evidence type="ECO:0000313" key="3">
    <source>
        <dbReference type="Proteomes" id="UP000014071"/>
    </source>
</evidence>
<organism evidence="2 3">
    <name type="scientific">Pseudozyma hubeiensis (strain SY62)</name>
    <name type="common">Yeast</name>
    <dbReference type="NCBI Taxonomy" id="1305764"/>
    <lineage>
        <taxon>Eukaryota</taxon>
        <taxon>Fungi</taxon>
        <taxon>Dikarya</taxon>
        <taxon>Basidiomycota</taxon>
        <taxon>Ustilaginomycotina</taxon>
        <taxon>Ustilaginomycetes</taxon>
        <taxon>Ustilaginales</taxon>
        <taxon>Ustilaginaceae</taxon>
        <taxon>Pseudozyma</taxon>
    </lineage>
</organism>
<reference evidence="3" key="1">
    <citation type="journal article" date="2013" name="Genome Announc.">
        <title>Draft genome sequence of the basidiomycetous yeast-like fungus Pseudozyma hubeiensis SY62, which produces an abundant amount of the biosurfactant mannosylerythritol lipids.</title>
        <authorList>
            <person name="Konishi M."/>
            <person name="Hatada Y."/>
            <person name="Horiuchi J."/>
        </authorList>
    </citation>
    <scope>NUCLEOTIDE SEQUENCE [LARGE SCALE GENOMIC DNA]</scope>
    <source>
        <strain evidence="3">SY62</strain>
    </source>
</reference>
<dbReference type="GeneID" id="24111541"/>
<feature type="region of interest" description="Disordered" evidence="1">
    <location>
        <begin position="106"/>
        <end position="154"/>
    </location>
</feature>
<dbReference type="HOGENOM" id="CLU_1705034_0_0_1"/>
<feature type="compositionally biased region" description="Basic and acidic residues" evidence="1">
    <location>
        <begin position="143"/>
        <end position="154"/>
    </location>
</feature>
<proteinExistence type="predicted"/>
<evidence type="ECO:0000256" key="1">
    <source>
        <dbReference type="SAM" id="MobiDB-lite"/>
    </source>
</evidence>
<dbReference type="RefSeq" id="XP_012192262.1">
    <property type="nucleotide sequence ID" value="XM_012336872.1"/>
</dbReference>